<comment type="caution">
    <text evidence="1">The sequence shown here is derived from an EMBL/GenBank/DDBJ whole genome shotgun (WGS) entry which is preliminary data.</text>
</comment>
<gene>
    <name evidence="1" type="ORF">FB45DRAFT_1051809</name>
</gene>
<accession>A0AAD7CF55</accession>
<proteinExistence type="predicted"/>
<dbReference type="AlphaFoldDB" id="A0AAD7CF55"/>
<dbReference type="EMBL" id="JARKIF010000002">
    <property type="protein sequence ID" value="KAJ7647291.1"/>
    <property type="molecule type" value="Genomic_DNA"/>
</dbReference>
<sequence length="170" mass="19699">MLRLALSWWNTPAYPPTLIFDIGDVLFTLSPTSIEESLERYLRNLLGDPVARGREYLQRNSRLLHSITDTPSPIILRENFAKLLILELANDKGLVEIEEHPRLWNFFRAGKGTLTTEVFPYDLDTTSIGLTIMARDEETVNSVMDEMLEYVDSDGIILTYFDHQRPRRLR</sequence>
<name>A0AAD7CF55_9AGAR</name>
<organism evidence="1 2">
    <name type="scientific">Roridomyces roridus</name>
    <dbReference type="NCBI Taxonomy" id="1738132"/>
    <lineage>
        <taxon>Eukaryota</taxon>
        <taxon>Fungi</taxon>
        <taxon>Dikarya</taxon>
        <taxon>Basidiomycota</taxon>
        <taxon>Agaricomycotina</taxon>
        <taxon>Agaricomycetes</taxon>
        <taxon>Agaricomycetidae</taxon>
        <taxon>Agaricales</taxon>
        <taxon>Marasmiineae</taxon>
        <taxon>Mycenaceae</taxon>
        <taxon>Roridomyces</taxon>
    </lineage>
</organism>
<dbReference type="Proteomes" id="UP001221142">
    <property type="component" value="Unassembled WGS sequence"/>
</dbReference>
<keyword evidence="2" id="KW-1185">Reference proteome</keyword>
<evidence type="ECO:0000313" key="1">
    <source>
        <dbReference type="EMBL" id="KAJ7647291.1"/>
    </source>
</evidence>
<reference evidence="1" key="1">
    <citation type="submission" date="2023-03" db="EMBL/GenBank/DDBJ databases">
        <title>Massive genome expansion in bonnet fungi (Mycena s.s.) driven by repeated elements and novel gene families across ecological guilds.</title>
        <authorList>
            <consortium name="Lawrence Berkeley National Laboratory"/>
            <person name="Harder C.B."/>
            <person name="Miyauchi S."/>
            <person name="Viragh M."/>
            <person name="Kuo A."/>
            <person name="Thoen E."/>
            <person name="Andreopoulos B."/>
            <person name="Lu D."/>
            <person name="Skrede I."/>
            <person name="Drula E."/>
            <person name="Henrissat B."/>
            <person name="Morin E."/>
            <person name="Kohler A."/>
            <person name="Barry K."/>
            <person name="LaButti K."/>
            <person name="Morin E."/>
            <person name="Salamov A."/>
            <person name="Lipzen A."/>
            <person name="Mereny Z."/>
            <person name="Hegedus B."/>
            <person name="Baldrian P."/>
            <person name="Stursova M."/>
            <person name="Weitz H."/>
            <person name="Taylor A."/>
            <person name="Grigoriev I.V."/>
            <person name="Nagy L.G."/>
            <person name="Martin F."/>
            <person name="Kauserud H."/>
        </authorList>
    </citation>
    <scope>NUCLEOTIDE SEQUENCE</scope>
    <source>
        <strain evidence="1">9284</strain>
    </source>
</reference>
<protein>
    <submittedName>
        <fullName evidence="1">Uncharacterized protein</fullName>
    </submittedName>
</protein>
<evidence type="ECO:0000313" key="2">
    <source>
        <dbReference type="Proteomes" id="UP001221142"/>
    </source>
</evidence>